<accession>A0A4U1JPB2</accession>
<evidence type="ECO:0000313" key="2">
    <source>
        <dbReference type="EMBL" id="TKD17836.1"/>
    </source>
</evidence>
<keyword evidence="1" id="KW-0812">Transmembrane</keyword>
<feature type="transmembrane region" description="Helical" evidence="1">
    <location>
        <begin position="396"/>
        <end position="415"/>
    </location>
</feature>
<keyword evidence="1" id="KW-1133">Transmembrane helix</keyword>
<feature type="transmembrane region" description="Helical" evidence="1">
    <location>
        <begin position="346"/>
        <end position="366"/>
    </location>
</feature>
<feature type="transmembrane region" description="Helical" evidence="1">
    <location>
        <begin position="6"/>
        <end position="23"/>
    </location>
</feature>
<protein>
    <submittedName>
        <fullName evidence="2">Oligosaccharide repeat unit polymerase</fullName>
    </submittedName>
</protein>
<dbReference type="RefSeq" id="WP_136907157.1">
    <property type="nucleotide sequence ID" value="NZ_SWJZ01000051.1"/>
</dbReference>
<feature type="transmembrane region" description="Helical" evidence="1">
    <location>
        <begin position="35"/>
        <end position="56"/>
    </location>
</feature>
<dbReference type="Proteomes" id="UP000310597">
    <property type="component" value="Unassembled WGS sequence"/>
</dbReference>
<feature type="transmembrane region" description="Helical" evidence="1">
    <location>
        <begin position="193"/>
        <end position="223"/>
    </location>
</feature>
<name>A0A4U1JPB2_RHOCA</name>
<feature type="transmembrane region" description="Helical" evidence="1">
    <location>
        <begin position="373"/>
        <end position="390"/>
    </location>
</feature>
<organism evidence="2 3">
    <name type="scientific">Rhodobacter capsulatus</name>
    <name type="common">Rhodopseudomonas capsulata</name>
    <dbReference type="NCBI Taxonomy" id="1061"/>
    <lineage>
        <taxon>Bacteria</taxon>
        <taxon>Pseudomonadati</taxon>
        <taxon>Pseudomonadota</taxon>
        <taxon>Alphaproteobacteria</taxon>
        <taxon>Rhodobacterales</taxon>
        <taxon>Rhodobacter group</taxon>
        <taxon>Rhodobacter</taxon>
    </lineage>
</organism>
<feature type="transmembrane region" description="Helical" evidence="1">
    <location>
        <begin position="115"/>
        <end position="138"/>
    </location>
</feature>
<evidence type="ECO:0000313" key="3">
    <source>
        <dbReference type="Proteomes" id="UP000310597"/>
    </source>
</evidence>
<comment type="caution">
    <text evidence="2">The sequence shown here is derived from an EMBL/GenBank/DDBJ whole genome shotgun (WGS) entry which is preliminary data.</text>
</comment>
<sequence>MFAFDPLSYCLPITVLGFSLVLLRASAPGRYAPAGILLLVWIGVFLLHGLAAFFQIVPIYPIGMSGSLVLTAAVFSLCWSIVFFTKAFLQFSKRGAWTASPVPDPPQDHGISGMFLLFMVCYSLCALLYFYLVAMRIVGSGNVLGSLQLLRTNINYGGASWGFAGYAATPVTVFSAYALVVSSGKGHFRRLGVYTIILCAIAIAILSTQRTSFFMLLIVLAFASSRNGIPPLRTLVNLFIGMVIAFALIGALVGKIAAEGADVSSFLTSMFEAIVYYFITPLSAFDASRVWEVSTYDAGYVLRFFQEVLSRIGLDAGAQKELVMPFINVPVPTNVYTFGYVAFSDFGFLFPIYFMFVGLLVGFTFALPRRIPAARVLQGFCYYPIIMTLYQDQFLTIMSTWVQIIIVLGICHAFTNVERRREISLPDRRENSEHAEVSLQWKP</sequence>
<reference evidence="2 3" key="1">
    <citation type="submission" date="2019-04" db="EMBL/GenBank/DDBJ databases">
        <title>Draft Whole-Genome sequence of the purple photosynthetic bacterium Rhodobacter capsulatus SP108 with an indigenous class A beta-lactamase.</title>
        <authorList>
            <person name="Robertson S."/>
            <person name="Meyer T.E."/>
            <person name="Kyndt J.A."/>
        </authorList>
    </citation>
    <scope>NUCLEOTIDE SEQUENCE [LARGE SCALE GENOMIC DNA]</scope>
    <source>
        <strain evidence="2 3">SP108</strain>
    </source>
</reference>
<dbReference type="OrthoDB" id="8604910at2"/>
<proteinExistence type="predicted"/>
<feature type="transmembrane region" description="Helical" evidence="1">
    <location>
        <begin position="62"/>
        <end position="84"/>
    </location>
</feature>
<dbReference type="AlphaFoldDB" id="A0A4U1JPB2"/>
<keyword evidence="1" id="KW-0472">Membrane</keyword>
<feature type="transmembrane region" description="Helical" evidence="1">
    <location>
        <begin position="158"/>
        <end position="181"/>
    </location>
</feature>
<evidence type="ECO:0000256" key="1">
    <source>
        <dbReference type="SAM" id="Phobius"/>
    </source>
</evidence>
<feature type="transmembrane region" description="Helical" evidence="1">
    <location>
        <begin position="235"/>
        <end position="254"/>
    </location>
</feature>
<dbReference type="EMBL" id="SWJZ01000051">
    <property type="protein sequence ID" value="TKD17836.1"/>
    <property type="molecule type" value="Genomic_DNA"/>
</dbReference>
<gene>
    <name evidence="2" type="ORF">FBT96_12555</name>
</gene>
<feature type="transmembrane region" description="Helical" evidence="1">
    <location>
        <begin position="266"/>
        <end position="285"/>
    </location>
</feature>
<dbReference type="NCBIfam" id="TIGR04370">
    <property type="entry name" value="glyco_rpt_poly"/>
    <property type="match status" value="1"/>
</dbReference>